<comment type="caution">
    <text evidence="9">The sequence shown here is derived from an EMBL/GenBank/DDBJ whole genome shotgun (WGS) entry which is preliminary data.</text>
</comment>
<dbReference type="Pfam" id="PF25601">
    <property type="entry name" value="AAA_lid_14"/>
    <property type="match status" value="1"/>
</dbReference>
<dbReference type="Gene3D" id="1.10.10.60">
    <property type="entry name" value="Homeodomain-like"/>
    <property type="match status" value="1"/>
</dbReference>
<organism evidence="9 10">
    <name type="scientific">Alginatibacterium sediminis</name>
    <dbReference type="NCBI Taxonomy" id="2164068"/>
    <lineage>
        <taxon>Bacteria</taxon>
        <taxon>Pseudomonadati</taxon>
        <taxon>Pseudomonadota</taxon>
        <taxon>Gammaproteobacteria</taxon>
        <taxon>Alteromonadales</taxon>
        <taxon>Alteromonadaceae</taxon>
        <taxon>Alginatibacterium</taxon>
    </lineage>
</organism>
<evidence type="ECO:0000256" key="2">
    <source>
        <dbReference type="ARBA" id="ARBA00022840"/>
    </source>
</evidence>
<dbReference type="Gene3D" id="3.30.450.20">
    <property type="entry name" value="PAS domain"/>
    <property type="match status" value="1"/>
</dbReference>
<protein>
    <submittedName>
        <fullName evidence="9">PTS-dependent dihydroxyacetone kinase operon transcriptional regulator DhaR</fullName>
    </submittedName>
</protein>
<keyword evidence="6" id="KW-0804">Transcription</keyword>
<dbReference type="InterPro" id="IPR003593">
    <property type="entry name" value="AAA+_ATPase"/>
</dbReference>
<dbReference type="Proteomes" id="UP000286482">
    <property type="component" value="Unassembled WGS sequence"/>
</dbReference>
<dbReference type="SMART" id="SM00091">
    <property type="entry name" value="PAS"/>
    <property type="match status" value="1"/>
</dbReference>
<dbReference type="InterPro" id="IPR027417">
    <property type="entry name" value="P-loop_NTPase"/>
</dbReference>
<keyword evidence="5" id="KW-0010">Activator</keyword>
<keyword evidence="10" id="KW-1185">Reference proteome</keyword>
<dbReference type="Gene3D" id="1.10.8.60">
    <property type="match status" value="1"/>
</dbReference>
<dbReference type="InterPro" id="IPR003018">
    <property type="entry name" value="GAF"/>
</dbReference>
<dbReference type="PANTHER" id="PTHR32071:SF117">
    <property type="entry name" value="PTS-DEPENDENT DIHYDROXYACETONE KINASE OPERON REGULATORY PROTEIN-RELATED"/>
    <property type="match status" value="1"/>
</dbReference>
<evidence type="ECO:0000256" key="5">
    <source>
        <dbReference type="ARBA" id="ARBA00023159"/>
    </source>
</evidence>
<dbReference type="PROSITE" id="PS00675">
    <property type="entry name" value="SIGMA54_INTERACT_1"/>
    <property type="match status" value="1"/>
</dbReference>
<keyword evidence="1" id="KW-0547">Nucleotide-binding</keyword>
<dbReference type="InterPro" id="IPR058031">
    <property type="entry name" value="AAA_lid_NorR"/>
</dbReference>
<dbReference type="SMART" id="SM00382">
    <property type="entry name" value="AAA"/>
    <property type="match status" value="1"/>
</dbReference>
<dbReference type="PANTHER" id="PTHR32071">
    <property type="entry name" value="TRANSCRIPTIONAL REGULATORY PROTEIN"/>
    <property type="match status" value="1"/>
</dbReference>
<evidence type="ECO:0000256" key="3">
    <source>
        <dbReference type="ARBA" id="ARBA00023015"/>
    </source>
</evidence>
<dbReference type="SUPFAM" id="SSF55785">
    <property type="entry name" value="PYP-like sensor domain (PAS domain)"/>
    <property type="match status" value="1"/>
</dbReference>
<dbReference type="CDD" id="cd00009">
    <property type="entry name" value="AAA"/>
    <property type="match status" value="1"/>
</dbReference>
<dbReference type="InterPro" id="IPR035965">
    <property type="entry name" value="PAS-like_dom_sf"/>
</dbReference>
<dbReference type="InterPro" id="IPR029016">
    <property type="entry name" value="GAF-like_dom_sf"/>
</dbReference>
<dbReference type="NCBIfam" id="NF008485">
    <property type="entry name" value="PRK11388.1"/>
    <property type="match status" value="1"/>
</dbReference>
<keyword evidence="9" id="KW-0808">Transferase</keyword>
<sequence length="648" mass="72936">MSSKSMSAQHSDSLNTLLEEKLSRWEFFQKHRWVAPEHALSPVIQSWERCCRRSNAYQWNKPAIASGATLESLLKRSKDLTTLSAAVLEDSEQYQPQRRLAIVVSDISACCLKFWGDQSLIQNLQALGLARGSYWNEDQIGTNALALALHNNEATSVFASEHFQQALHLFSCHAAPIFDDQGKPYAAVMIVSDISNHHGGDLALVASYAKEIGNLISLENSVSERNTLICQRDAVLESIDDGLIAWDENQRISFINRQAQNLFNRQRDRIIGCKASELFRFPPLIMHALQERSSLSHVDITFECDNDFVSSKVTVRPLNDGSWLFFMHPEQVDHKSPSIAEGSRVERSFSSLIAQSKNMQQLVELARKAALSLQHVLLVGEEGVGKNQIAQAIHYASPNRDAPFVILDGKDSHVLAQLQGLLERPNDAESTSINLRGGGTLYLEQIEFLPSDAQSLLLQICKSSVYSANTDLALPNLRIICSSCSDIQQAISAGEFRRQLYFELSSIELHVPSLRHRPEDLSALINHQLRRLSDNTQSTISISSDALEILQRYQWPGNIAELKHHLRSALQSCVQEKITVNDLPQQCFASSIQQHDQQWQFVQNLETVERQTIQHAWDVFDGQIKPITQALGVSRTTLWRKLKQYGIR</sequence>
<gene>
    <name evidence="9" type="primary">dhaR</name>
    <name evidence="9" type="ORF">DBZ36_19030</name>
</gene>
<dbReference type="GO" id="GO:0006355">
    <property type="term" value="P:regulation of DNA-templated transcription"/>
    <property type="evidence" value="ECO:0007669"/>
    <property type="project" value="InterPro"/>
</dbReference>
<dbReference type="Pfam" id="PF01590">
    <property type="entry name" value="GAF"/>
    <property type="match status" value="1"/>
</dbReference>
<name>A0A420E5Z3_9ALTE</name>
<keyword evidence="4" id="KW-0238">DNA-binding</keyword>
<proteinExistence type="predicted"/>
<dbReference type="CDD" id="cd00130">
    <property type="entry name" value="PAS"/>
    <property type="match status" value="1"/>
</dbReference>
<dbReference type="GO" id="GO:0005524">
    <property type="term" value="F:ATP binding"/>
    <property type="evidence" value="ECO:0007669"/>
    <property type="project" value="UniProtKB-KW"/>
</dbReference>
<dbReference type="InterPro" id="IPR009057">
    <property type="entry name" value="Homeodomain-like_sf"/>
</dbReference>
<keyword evidence="2" id="KW-0067">ATP-binding</keyword>
<dbReference type="PROSITE" id="PS50112">
    <property type="entry name" value="PAS"/>
    <property type="match status" value="1"/>
</dbReference>
<keyword evidence="3" id="KW-0805">Transcription regulation</keyword>
<dbReference type="PROSITE" id="PS50045">
    <property type="entry name" value="SIGMA54_INTERACT_4"/>
    <property type="match status" value="1"/>
</dbReference>
<dbReference type="Gene3D" id="3.30.450.40">
    <property type="match status" value="1"/>
</dbReference>
<evidence type="ECO:0000313" key="9">
    <source>
        <dbReference type="EMBL" id="RKF13158.1"/>
    </source>
</evidence>
<reference evidence="9 10" key="1">
    <citation type="submission" date="2018-09" db="EMBL/GenBank/DDBJ databases">
        <authorList>
            <person name="Wang Z."/>
        </authorList>
    </citation>
    <scope>NUCLEOTIDE SEQUENCE [LARGE SCALE GENOMIC DNA]</scope>
    <source>
        <strain evidence="9 10">ALS 81</strain>
    </source>
</reference>
<dbReference type="InterPro" id="IPR000014">
    <property type="entry name" value="PAS"/>
</dbReference>
<accession>A0A420E5Z3</accession>
<keyword evidence="9" id="KW-0418">Kinase</keyword>
<dbReference type="InterPro" id="IPR002078">
    <property type="entry name" value="Sigma_54_int"/>
</dbReference>
<dbReference type="SUPFAM" id="SSF46689">
    <property type="entry name" value="Homeodomain-like"/>
    <property type="match status" value="1"/>
</dbReference>
<dbReference type="GO" id="GO:0016301">
    <property type="term" value="F:kinase activity"/>
    <property type="evidence" value="ECO:0007669"/>
    <property type="project" value="UniProtKB-KW"/>
</dbReference>
<dbReference type="InterPro" id="IPR002197">
    <property type="entry name" value="HTH_Fis"/>
</dbReference>
<dbReference type="SUPFAM" id="SSF52540">
    <property type="entry name" value="P-loop containing nucleoside triphosphate hydrolases"/>
    <property type="match status" value="1"/>
</dbReference>
<feature type="domain" description="PAS" evidence="8">
    <location>
        <begin position="235"/>
        <end position="272"/>
    </location>
</feature>
<evidence type="ECO:0000256" key="6">
    <source>
        <dbReference type="ARBA" id="ARBA00023163"/>
    </source>
</evidence>
<evidence type="ECO:0000259" key="7">
    <source>
        <dbReference type="PROSITE" id="PS50045"/>
    </source>
</evidence>
<dbReference type="Gene3D" id="3.40.50.300">
    <property type="entry name" value="P-loop containing nucleotide triphosphate hydrolases"/>
    <property type="match status" value="1"/>
</dbReference>
<evidence type="ECO:0000259" key="8">
    <source>
        <dbReference type="PROSITE" id="PS50112"/>
    </source>
</evidence>
<dbReference type="AlphaFoldDB" id="A0A420E5Z3"/>
<dbReference type="EMBL" id="RAQO01000012">
    <property type="protein sequence ID" value="RKF13158.1"/>
    <property type="molecule type" value="Genomic_DNA"/>
</dbReference>
<dbReference type="Pfam" id="PF02954">
    <property type="entry name" value="HTH_8"/>
    <property type="match status" value="1"/>
</dbReference>
<dbReference type="Pfam" id="PF00158">
    <property type="entry name" value="Sigma54_activat"/>
    <property type="match status" value="1"/>
</dbReference>
<dbReference type="InterPro" id="IPR025662">
    <property type="entry name" value="Sigma_54_int_dom_ATP-bd_1"/>
</dbReference>
<dbReference type="InterPro" id="IPR013767">
    <property type="entry name" value="PAS_fold"/>
</dbReference>
<feature type="domain" description="Sigma-54 factor interaction" evidence="7">
    <location>
        <begin position="352"/>
        <end position="571"/>
    </location>
</feature>
<dbReference type="Pfam" id="PF00989">
    <property type="entry name" value="PAS"/>
    <property type="match status" value="1"/>
</dbReference>
<dbReference type="GO" id="GO:0043565">
    <property type="term" value="F:sequence-specific DNA binding"/>
    <property type="evidence" value="ECO:0007669"/>
    <property type="project" value="InterPro"/>
</dbReference>
<evidence type="ECO:0000256" key="4">
    <source>
        <dbReference type="ARBA" id="ARBA00023125"/>
    </source>
</evidence>
<evidence type="ECO:0000256" key="1">
    <source>
        <dbReference type="ARBA" id="ARBA00022741"/>
    </source>
</evidence>
<evidence type="ECO:0000313" key="10">
    <source>
        <dbReference type="Proteomes" id="UP000286482"/>
    </source>
</evidence>